<evidence type="ECO:0000259" key="4">
    <source>
        <dbReference type="PROSITE" id="PS50102"/>
    </source>
</evidence>
<feature type="domain" description="RRM" evidence="4">
    <location>
        <begin position="213"/>
        <end position="300"/>
    </location>
</feature>
<dbReference type="Proteomes" id="UP000234254">
    <property type="component" value="Unassembled WGS sequence"/>
</dbReference>
<accession>A0A2I1D518</accession>
<evidence type="ECO:0000313" key="6">
    <source>
        <dbReference type="Proteomes" id="UP000234254"/>
    </source>
</evidence>
<comment type="caution">
    <text evidence="5">The sequence shown here is derived from an EMBL/GenBank/DDBJ whole genome shotgun (WGS) entry which is preliminary data.</text>
</comment>
<feature type="compositionally biased region" description="Polar residues" evidence="3">
    <location>
        <begin position="318"/>
        <end position="331"/>
    </location>
</feature>
<feature type="compositionally biased region" description="Polar residues" evidence="3">
    <location>
        <begin position="9"/>
        <end position="25"/>
    </location>
</feature>
<dbReference type="RefSeq" id="XP_024693575.1">
    <property type="nucleotide sequence ID" value="XM_024835061.1"/>
</dbReference>
<evidence type="ECO:0000256" key="3">
    <source>
        <dbReference type="SAM" id="MobiDB-lite"/>
    </source>
</evidence>
<dbReference type="InterPro" id="IPR000504">
    <property type="entry name" value="RRM_dom"/>
</dbReference>
<evidence type="ECO:0000313" key="5">
    <source>
        <dbReference type="EMBL" id="PKY04981.1"/>
    </source>
</evidence>
<sequence>MVDAPESPQPQEQTPVKSFSQNGVRTNGRAFDSPNWRMKGEESPSGAGSPGPKTTTSRTAFSRPSPRVPQVINEGRRLYVGNMPYTAKTEDVKALFTAAEYTIERIDIAVDPFTGRNPSYCFVDLESKEIADKAMVELDGSDMLGRPVKIRPGVVKSSSERSQQQQQQQQQGDGSPRPNRNAPFSVDQWRRGGDAPAPIPAPALTRTNSDSSRRLYVGGLPRLTDAEEISSNMTQFFQGYDVQNVSKLFAPHPAKRFEAGDHYYLFVDFSSVEEAQAAMDALNGKEGPWGGNVRVQRARGETSTNTNTSNSDDRKTRWGSSRDTSNGPSEA</sequence>
<feature type="compositionally biased region" description="Low complexity" evidence="3">
    <location>
        <begin position="43"/>
        <end position="57"/>
    </location>
</feature>
<keyword evidence="1 2" id="KW-0694">RNA-binding</keyword>
<proteinExistence type="predicted"/>
<feature type="region of interest" description="Disordered" evidence="3">
    <location>
        <begin position="1"/>
        <end position="68"/>
    </location>
</feature>
<evidence type="ECO:0000256" key="1">
    <source>
        <dbReference type="ARBA" id="ARBA00022884"/>
    </source>
</evidence>
<dbReference type="InterPro" id="IPR012677">
    <property type="entry name" value="Nucleotide-bd_a/b_plait_sf"/>
</dbReference>
<dbReference type="SMART" id="SM00360">
    <property type="entry name" value="RRM"/>
    <property type="match status" value="2"/>
</dbReference>
<dbReference type="GeneID" id="36542585"/>
<dbReference type="SUPFAM" id="SSF54928">
    <property type="entry name" value="RNA-binding domain, RBD"/>
    <property type="match status" value="1"/>
</dbReference>
<dbReference type="Pfam" id="PF00076">
    <property type="entry name" value="RRM_1"/>
    <property type="match status" value="1"/>
</dbReference>
<dbReference type="Gene3D" id="3.30.70.330">
    <property type="match status" value="2"/>
</dbReference>
<feature type="region of interest" description="Disordered" evidence="3">
    <location>
        <begin position="153"/>
        <end position="207"/>
    </location>
</feature>
<dbReference type="PANTHER" id="PTHR21245">
    <property type="entry name" value="HETEROGENEOUS NUCLEAR RIBONUCLEOPROTEIN"/>
    <property type="match status" value="1"/>
</dbReference>
<dbReference type="FunFam" id="3.30.70.330:FF:001114">
    <property type="entry name" value="Ribonucleoprotein, putative"/>
    <property type="match status" value="1"/>
</dbReference>
<name>A0A2I1D518_ASPC2</name>
<dbReference type="CDD" id="cd00590">
    <property type="entry name" value="RRM_SF"/>
    <property type="match status" value="2"/>
</dbReference>
<keyword evidence="6" id="KW-1185">Reference proteome</keyword>
<feature type="region of interest" description="Disordered" evidence="3">
    <location>
        <begin position="282"/>
        <end position="331"/>
    </location>
</feature>
<dbReference type="PROSITE" id="PS50102">
    <property type="entry name" value="RRM"/>
    <property type="match status" value="2"/>
</dbReference>
<dbReference type="OrthoDB" id="272703at2759"/>
<dbReference type="GO" id="GO:0003723">
    <property type="term" value="F:RNA binding"/>
    <property type="evidence" value="ECO:0007669"/>
    <property type="project" value="UniProtKB-UniRule"/>
</dbReference>
<feature type="domain" description="RRM" evidence="4">
    <location>
        <begin position="76"/>
        <end position="155"/>
    </location>
</feature>
<dbReference type="AlphaFoldDB" id="A0A2I1D518"/>
<dbReference type="InterPro" id="IPR035979">
    <property type="entry name" value="RBD_domain_sf"/>
</dbReference>
<dbReference type="VEuPathDB" id="FungiDB:P168DRAFT_267821"/>
<protein>
    <submittedName>
        <fullName evidence="5">Ribonucleo protein</fullName>
    </submittedName>
</protein>
<organism evidence="5 6">
    <name type="scientific">Aspergillus campestris (strain IBT 28561)</name>
    <dbReference type="NCBI Taxonomy" id="1392248"/>
    <lineage>
        <taxon>Eukaryota</taxon>
        <taxon>Fungi</taxon>
        <taxon>Dikarya</taxon>
        <taxon>Ascomycota</taxon>
        <taxon>Pezizomycotina</taxon>
        <taxon>Eurotiomycetes</taxon>
        <taxon>Eurotiomycetidae</taxon>
        <taxon>Eurotiales</taxon>
        <taxon>Aspergillaceae</taxon>
        <taxon>Aspergillus</taxon>
        <taxon>Aspergillus subgen. Circumdati</taxon>
    </lineage>
</organism>
<gene>
    <name evidence="5" type="ORF">P168DRAFT_267821</name>
</gene>
<reference evidence="5" key="1">
    <citation type="submission" date="2016-12" db="EMBL/GenBank/DDBJ databases">
        <title>The genomes of Aspergillus section Nigri reveals drivers in fungal speciation.</title>
        <authorList>
            <consortium name="DOE Joint Genome Institute"/>
            <person name="Vesth T.C."/>
            <person name="Nybo J."/>
            <person name="Theobald S."/>
            <person name="Brandl J."/>
            <person name="Frisvad J.C."/>
            <person name="Nielsen K.F."/>
            <person name="Lyhne E.K."/>
            <person name="Kogle M.E."/>
            <person name="Kuo A."/>
            <person name="Riley R."/>
            <person name="Clum A."/>
            <person name="Nolan M."/>
            <person name="Lipzen A."/>
            <person name="Salamov A."/>
            <person name="Henrissat B."/>
            <person name="Wiebenga A."/>
            <person name="De vries R.P."/>
            <person name="Grigoriev I.V."/>
            <person name="Mortensen U.H."/>
            <person name="Andersen M.R."/>
            <person name="Baker S.E."/>
        </authorList>
    </citation>
    <scope>NUCLEOTIDE SEQUENCE</scope>
    <source>
        <strain evidence="5">IBT 28561</strain>
    </source>
</reference>
<dbReference type="EMBL" id="MSFM01000005">
    <property type="protein sequence ID" value="PKY04981.1"/>
    <property type="molecule type" value="Genomic_DNA"/>
</dbReference>
<evidence type="ECO:0000256" key="2">
    <source>
        <dbReference type="PROSITE-ProRule" id="PRU00176"/>
    </source>
</evidence>